<dbReference type="Pfam" id="PF00294">
    <property type="entry name" value="PfkB"/>
    <property type="match status" value="1"/>
</dbReference>
<keyword evidence="2" id="KW-0808">Transferase</keyword>
<reference evidence="5 6" key="1">
    <citation type="submission" date="2018-08" db="EMBL/GenBank/DDBJ databases">
        <title>A genome reference for cultivated species of the human gut microbiota.</title>
        <authorList>
            <person name="Zou Y."/>
            <person name="Xue W."/>
            <person name="Luo G."/>
        </authorList>
    </citation>
    <scope>NUCLEOTIDE SEQUENCE [LARGE SCALE GENOMIC DNA]</scope>
    <source>
        <strain evidence="5 6">AF21-24</strain>
    </source>
</reference>
<name>A0A412KN32_9FIRM</name>
<dbReference type="Gene3D" id="3.40.1190.20">
    <property type="match status" value="1"/>
</dbReference>
<evidence type="ECO:0000256" key="3">
    <source>
        <dbReference type="ARBA" id="ARBA00022777"/>
    </source>
</evidence>
<dbReference type="EMBL" id="QRVV01000062">
    <property type="protein sequence ID" value="RGS69971.1"/>
    <property type="molecule type" value="Genomic_DNA"/>
</dbReference>
<comment type="caution">
    <text evidence="5">The sequence shown here is derived from an EMBL/GenBank/DDBJ whole genome shotgun (WGS) entry which is preliminary data.</text>
</comment>
<gene>
    <name evidence="5" type="ORF">DWX77_14045</name>
</gene>
<dbReference type="InterPro" id="IPR050306">
    <property type="entry name" value="PfkB_Carbo_kinase"/>
</dbReference>
<dbReference type="PANTHER" id="PTHR43085">
    <property type="entry name" value="HEXOKINASE FAMILY MEMBER"/>
    <property type="match status" value="1"/>
</dbReference>
<protein>
    <recommendedName>
        <fullName evidence="4">Carbohydrate kinase PfkB domain-containing protein</fullName>
    </recommendedName>
</protein>
<dbReference type="PANTHER" id="PTHR43085:SF41">
    <property type="entry name" value="FRUCTOSELYSINE 6-KINASE"/>
    <property type="match status" value="1"/>
</dbReference>
<dbReference type="GO" id="GO:0016301">
    <property type="term" value="F:kinase activity"/>
    <property type="evidence" value="ECO:0007669"/>
    <property type="project" value="UniProtKB-KW"/>
</dbReference>
<dbReference type="InterPro" id="IPR011611">
    <property type="entry name" value="PfkB_dom"/>
</dbReference>
<evidence type="ECO:0000256" key="1">
    <source>
        <dbReference type="ARBA" id="ARBA00010688"/>
    </source>
</evidence>
<evidence type="ECO:0000313" key="5">
    <source>
        <dbReference type="EMBL" id="RGS69971.1"/>
    </source>
</evidence>
<proteinExistence type="inferred from homology"/>
<keyword evidence="3" id="KW-0418">Kinase</keyword>
<dbReference type="InterPro" id="IPR029056">
    <property type="entry name" value="Ribokinase-like"/>
</dbReference>
<dbReference type="Proteomes" id="UP000284242">
    <property type="component" value="Unassembled WGS sequence"/>
</dbReference>
<evidence type="ECO:0000313" key="6">
    <source>
        <dbReference type="Proteomes" id="UP000284242"/>
    </source>
</evidence>
<dbReference type="AlphaFoldDB" id="A0A412KN32"/>
<evidence type="ECO:0000259" key="4">
    <source>
        <dbReference type="Pfam" id="PF00294"/>
    </source>
</evidence>
<organism evidence="5 6">
    <name type="scientific">Blautia obeum</name>
    <dbReference type="NCBI Taxonomy" id="40520"/>
    <lineage>
        <taxon>Bacteria</taxon>
        <taxon>Bacillati</taxon>
        <taxon>Bacillota</taxon>
        <taxon>Clostridia</taxon>
        <taxon>Lachnospirales</taxon>
        <taxon>Lachnospiraceae</taxon>
        <taxon>Blautia</taxon>
    </lineage>
</organism>
<evidence type="ECO:0000256" key="2">
    <source>
        <dbReference type="ARBA" id="ARBA00022679"/>
    </source>
</evidence>
<comment type="similarity">
    <text evidence="1">Belongs to the carbohydrate kinase PfkB family.</text>
</comment>
<sequence>MLIYVKRKMPWKGRKCMIKIACVGDNVVDINYIDGIVNPGGNCVNVAVYCSQMGHKAAYVGVLADDDYAKVITDSLKKNQVAYDMSPVGHGETGRCFINLVDGDRIIGDENDGGLLKASPLRLDEKLIMYLKKFDIVHTSCYSYIDDELEKIKDAGIPLLYDFSIEWDDEKISRLSEVADFALFSGRDDKTEEENMSVLKKVVDGRHCRMAILTMGTQGAWVYDGHTVHTKKPYNIEGGAIDTTGCGDSWISGFISTYIEITKRMYQMATVSDEHFIQQKNVEDVKTHAIEMAMCMGNLKARQTCRIKGAYGCGVPVDSIRKRD</sequence>
<accession>A0A412KN32</accession>
<feature type="domain" description="Carbohydrate kinase PfkB" evidence="4">
    <location>
        <begin position="38"/>
        <end position="260"/>
    </location>
</feature>
<dbReference type="SUPFAM" id="SSF53613">
    <property type="entry name" value="Ribokinase-like"/>
    <property type="match status" value="1"/>
</dbReference>